<comment type="caution">
    <text evidence="2">The sequence shown here is derived from an EMBL/GenBank/DDBJ whole genome shotgun (WGS) entry which is preliminary data.</text>
</comment>
<dbReference type="EMBL" id="MSFU01000009">
    <property type="protein sequence ID" value="PWY75956.1"/>
    <property type="molecule type" value="Genomic_DNA"/>
</dbReference>
<evidence type="ECO:0000256" key="1">
    <source>
        <dbReference type="SAM" id="MobiDB-lite"/>
    </source>
</evidence>
<dbReference type="GeneID" id="37057228"/>
<dbReference type="AlphaFoldDB" id="A0A317VNQ0"/>
<protein>
    <submittedName>
        <fullName evidence="2">Uncharacterized protein</fullName>
    </submittedName>
</protein>
<reference evidence="2" key="1">
    <citation type="submission" date="2016-12" db="EMBL/GenBank/DDBJ databases">
        <title>The genomes of Aspergillus section Nigri reveals drivers in fungal speciation.</title>
        <authorList>
            <consortium name="DOE Joint Genome Institute"/>
            <person name="Vesth T.C."/>
            <person name="Nybo J."/>
            <person name="Theobald S."/>
            <person name="Brandl J."/>
            <person name="Frisvad J.C."/>
            <person name="Nielsen K.F."/>
            <person name="Lyhne E.K."/>
            <person name="Kogle M.E."/>
            <person name="Kuo A."/>
            <person name="Riley R."/>
            <person name="Clum A."/>
            <person name="Nolan M."/>
            <person name="Lipzen A."/>
            <person name="Salamov A."/>
            <person name="Henrissat B."/>
            <person name="Wiebenga A."/>
            <person name="De vries R.P."/>
            <person name="Grigoriev I.V."/>
            <person name="Mortensen U.H."/>
            <person name="Andersen M.R."/>
            <person name="Baker S.E."/>
        </authorList>
    </citation>
    <scope>NUCLEOTIDE SEQUENCE</scope>
    <source>
        <strain evidence="2">CBS 122712</strain>
    </source>
</reference>
<organism evidence="2 3">
    <name type="scientific">Aspergillus eucalypticola (strain CBS 122712 / IBT 29274)</name>
    <dbReference type="NCBI Taxonomy" id="1448314"/>
    <lineage>
        <taxon>Eukaryota</taxon>
        <taxon>Fungi</taxon>
        <taxon>Dikarya</taxon>
        <taxon>Ascomycota</taxon>
        <taxon>Pezizomycotina</taxon>
        <taxon>Eurotiomycetes</taxon>
        <taxon>Eurotiomycetidae</taxon>
        <taxon>Eurotiales</taxon>
        <taxon>Aspergillaceae</taxon>
        <taxon>Aspergillus</taxon>
        <taxon>Aspergillus subgen. Circumdati</taxon>
    </lineage>
</organism>
<proteinExistence type="predicted"/>
<name>A0A317VNQ0_ASPEC</name>
<evidence type="ECO:0000313" key="2">
    <source>
        <dbReference type="EMBL" id="PWY75956.1"/>
    </source>
</evidence>
<gene>
    <name evidence="2" type="ORF">BO83DRAFT_426208</name>
</gene>
<feature type="region of interest" description="Disordered" evidence="1">
    <location>
        <begin position="1"/>
        <end position="20"/>
    </location>
</feature>
<keyword evidence="3" id="KW-1185">Reference proteome</keyword>
<dbReference type="VEuPathDB" id="FungiDB:BO83DRAFT_426208"/>
<dbReference type="RefSeq" id="XP_025389486.1">
    <property type="nucleotide sequence ID" value="XM_025535266.1"/>
</dbReference>
<evidence type="ECO:0000313" key="3">
    <source>
        <dbReference type="Proteomes" id="UP000246171"/>
    </source>
</evidence>
<accession>A0A317VNQ0</accession>
<sequence length="168" mass="19162">MATPPEAFEMTDIQARPNSPPTPLITLSDLRGSSLSPTFWYRVHVLVFDLRNFNKDSSKKQEAEKIKHIVTDTRGKTFSETLEEGLDERLERRKKKRVQSGDFRVCAAHDLAPLIASALGIDLKQMEKDKDFAQVVELKGLNLRGEIWGGLKKKSFAPRKRDDERNPK</sequence>
<dbReference type="Proteomes" id="UP000246171">
    <property type="component" value="Unassembled WGS sequence"/>
</dbReference>
<dbReference type="OrthoDB" id="2740448at2759"/>